<dbReference type="Pfam" id="PF13947">
    <property type="entry name" value="GUB_WAK_bind"/>
    <property type="match status" value="1"/>
</dbReference>
<comment type="caution">
    <text evidence="15">The sequence shown here is derived from an EMBL/GenBank/DDBJ whole genome shotgun (WGS) entry which is preliminary data.</text>
</comment>
<evidence type="ECO:0000256" key="2">
    <source>
        <dbReference type="ARBA" id="ARBA00022527"/>
    </source>
</evidence>
<keyword evidence="7 15" id="KW-0418">Kinase</keyword>
<dbReference type="InterPro" id="IPR025287">
    <property type="entry name" value="WAK_GUB"/>
</dbReference>
<evidence type="ECO:0000313" key="15">
    <source>
        <dbReference type="EMBL" id="RVW33847.1"/>
    </source>
</evidence>
<evidence type="ECO:0000256" key="11">
    <source>
        <dbReference type="ARBA" id="ARBA00023180"/>
    </source>
</evidence>
<keyword evidence="10 13" id="KW-0472">Membrane</keyword>
<evidence type="ECO:0000256" key="9">
    <source>
        <dbReference type="ARBA" id="ARBA00022989"/>
    </source>
</evidence>
<dbReference type="Proteomes" id="UP000288805">
    <property type="component" value="Unassembled WGS sequence"/>
</dbReference>
<keyword evidence="8 12" id="KW-0067">ATP-binding</keyword>
<feature type="binding site" evidence="12">
    <location>
        <position position="485"/>
    </location>
    <ligand>
        <name>ATP</name>
        <dbReference type="ChEBI" id="CHEBI:30616"/>
    </ligand>
</feature>
<dbReference type="SMART" id="SM00220">
    <property type="entry name" value="S_TKc"/>
    <property type="match status" value="1"/>
</dbReference>
<evidence type="ECO:0000313" key="16">
    <source>
        <dbReference type="Proteomes" id="UP000288805"/>
    </source>
</evidence>
<dbReference type="FunFam" id="3.30.200.20:FF:000178">
    <property type="entry name" value="serine/threonine-protein kinase PBS1-like"/>
    <property type="match status" value="1"/>
</dbReference>
<evidence type="ECO:0000256" key="6">
    <source>
        <dbReference type="ARBA" id="ARBA00022741"/>
    </source>
</evidence>
<feature type="transmembrane region" description="Helical" evidence="13">
    <location>
        <begin position="20"/>
        <end position="39"/>
    </location>
</feature>
<evidence type="ECO:0000256" key="10">
    <source>
        <dbReference type="ARBA" id="ARBA00023136"/>
    </source>
</evidence>
<dbReference type="InterPro" id="IPR017441">
    <property type="entry name" value="Protein_kinase_ATP_BS"/>
</dbReference>
<keyword evidence="4 13" id="KW-0812">Transmembrane</keyword>
<keyword evidence="5" id="KW-0732">Signal</keyword>
<dbReference type="PROSITE" id="PS50011">
    <property type="entry name" value="PROTEIN_KINASE_DOM"/>
    <property type="match status" value="1"/>
</dbReference>
<dbReference type="InterPro" id="IPR008271">
    <property type="entry name" value="Ser/Thr_kinase_AS"/>
</dbReference>
<evidence type="ECO:0000256" key="8">
    <source>
        <dbReference type="ARBA" id="ARBA00022840"/>
    </source>
</evidence>
<evidence type="ECO:0000256" key="13">
    <source>
        <dbReference type="SAM" id="Phobius"/>
    </source>
</evidence>
<gene>
    <name evidence="15" type="primary">LRK10_158</name>
    <name evidence="15" type="ORF">CK203_089097</name>
</gene>
<dbReference type="GO" id="GO:0016020">
    <property type="term" value="C:membrane"/>
    <property type="evidence" value="ECO:0007669"/>
    <property type="project" value="UniProtKB-SubCell"/>
</dbReference>
<dbReference type="Gene3D" id="3.30.200.20">
    <property type="entry name" value="Phosphorylase Kinase, domain 1"/>
    <property type="match status" value="1"/>
</dbReference>
<dbReference type="InterPro" id="IPR000719">
    <property type="entry name" value="Prot_kinase_dom"/>
</dbReference>
<dbReference type="GO" id="GO:0005524">
    <property type="term" value="F:ATP binding"/>
    <property type="evidence" value="ECO:0007669"/>
    <property type="project" value="UniProtKB-UniRule"/>
</dbReference>
<dbReference type="GO" id="GO:0030247">
    <property type="term" value="F:polysaccharide binding"/>
    <property type="evidence" value="ECO:0007669"/>
    <property type="project" value="InterPro"/>
</dbReference>
<protein>
    <submittedName>
        <fullName evidence="15">Rust resistance kinase Lr10</fullName>
    </submittedName>
</protein>
<sequence>MASWSMMSAGAGSRRLWVPVDQPLIIITILLLVLIWVCISSSETQLSKQLQISQASKSMMLREEKLVAVGLIALLHVCFISICAADENQTCRPSSCGDIRNISNPFRLKGDPSGCGDPNYELVCENNRTMLNLYSGKYYVAEINYKNYSIRIVDPGLDKGDCFSSPLYYLTRGNFSYGDPYDLPYDWKLSRTVLMNCTSSISDHSYIRINPCNSSSTSFSSQAYVYALAGVSEVGDIKYSCTIGMTISTRPLKEVSSKPRNQSMSELQEELLVGLEISFLPYRCSSECHMEGQSCYMNFIENTITCVSNRGCGDWSSCLKPTWLRKFLFDFLFPLIDAIFSVEPSQIFIGIFRVLAFSRIILLKKKGLLCNGLNKTGSELLKSLGVRDLLNDLPFSLLVIIVAGRAVIGTLCLCAFLIYKFQRRHLSMDDTLEEFLQSHNNLQPIRYSYSEIKKMTNNFQDKLGQGGFGSVYKGKLRSGQIVAVKMLVVSKSNGQDFINEVATIGRIHHVNVVRLVGFCTEKSKYALVYDFMANGSLDKYVFLERENSIPLSWERLYNIALGVAHGIEYLHRGCEMQILHFDIKPHNILLDENFTPKVSDFGLAKLYLSDQNAVTLTAARGTLGYIAPELFYKNIGDVSYKADVYSFGMLLMEMMGKRKYMNARAEKSEIFFPSWIYDRIDRGEDMEMGEATEEEKKYIRKIIIVALWCVQMKPTNRPSMSKALEMLESEVELLQMPSKPTLHSKDLSMEDGMNNPIGAPVSSCNGTMTISLEGR</sequence>
<keyword evidence="2" id="KW-0723">Serine/threonine-protein kinase</keyword>
<dbReference type="Pfam" id="PF00069">
    <property type="entry name" value="Pkinase"/>
    <property type="match status" value="1"/>
</dbReference>
<reference evidence="15 16" key="1">
    <citation type="journal article" date="2018" name="PLoS Genet.">
        <title>Population sequencing reveals clonal diversity and ancestral inbreeding in the grapevine cultivar Chardonnay.</title>
        <authorList>
            <person name="Roach M.J."/>
            <person name="Johnson D.L."/>
            <person name="Bohlmann J."/>
            <person name="van Vuuren H.J."/>
            <person name="Jones S.J."/>
            <person name="Pretorius I.S."/>
            <person name="Schmidt S.A."/>
            <person name="Borneman A.R."/>
        </authorList>
    </citation>
    <scope>NUCLEOTIDE SEQUENCE [LARGE SCALE GENOMIC DNA]</scope>
    <source>
        <strain evidence="16">cv. Chardonnay</strain>
        <tissue evidence="15">Leaf</tissue>
    </source>
</reference>
<dbReference type="SUPFAM" id="SSF56112">
    <property type="entry name" value="Protein kinase-like (PK-like)"/>
    <property type="match status" value="1"/>
</dbReference>
<evidence type="ECO:0000256" key="4">
    <source>
        <dbReference type="ARBA" id="ARBA00022692"/>
    </source>
</evidence>
<dbReference type="Gene3D" id="1.10.510.10">
    <property type="entry name" value="Transferase(Phosphotransferase) domain 1"/>
    <property type="match status" value="1"/>
</dbReference>
<evidence type="ECO:0000256" key="1">
    <source>
        <dbReference type="ARBA" id="ARBA00004479"/>
    </source>
</evidence>
<dbReference type="PROSITE" id="PS00107">
    <property type="entry name" value="PROTEIN_KINASE_ATP"/>
    <property type="match status" value="1"/>
</dbReference>
<keyword evidence="9 13" id="KW-1133">Transmembrane helix</keyword>
<keyword evidence="11" id="KW-0325">Glycoprotein</keyword>
<evidence type="ECO:0000256" key="12">
    <source>
        <dbReference type="PROSITE-ProRule" id="PRU10141"/>
    </source>
</evidence>
<accession>A0A438DED2</accession>
<dbReference type="EMBL" id="QGNW01001663">
    <property type="protein sequence ID" value="RVW33847.1"/>
    <property type="molecule type" value="Genomic_DNA"/>
</dbReference>
<dbReference type="InterPro" id="IPR011009">
    <property type="entry name" value="Kinase-like_dom_sf"/>
</dbReference>
<evidence type="ECO:0000259" key="14">
    <source>
        <dbReference type="PROSITE" id="PS50011"/>
    </source>
</evidence>
<dbReference type="GO" id="GO:0004674">
    <property type="term" value="F:protein serine/threonine kinase activity"/>
    <property type="evidence" value="ECO:0007669"/>
    <property type="project" value="UniProtKB-KW"/>
</dbReference>
<name>A0A438DED2_VITVI</name>
<feature type="transmembrane region" description="Helical" evidence="13">
    <location>
        <begin position="395"/>
        <end position="419"/>
    </location>
</feature>
<dbReference type="FunFam" id="1.10.510.10:FF:000590">
    <property type="entry name" value="PR5-like receptor kinase"/>
    <property type="match status" value="1"/>
</dbReference>
<dbReference type="PROSITE" id="PS00108">
    <property type="entry name" value="PROTEIN_KINASE_ST"/>
    <property type="match status" value="1"/>
</dbReference>
<organism evidence="15 16">
    <name type="scientific">Vitis vinifera</name>
    <name type="common">Grape</name>
    <dbReference type="NCBI Taxonomy" id="29760"/>
    <lineage>
        <taxon>Eukaryota</taxon>
        <taxon>Viridiplantae</taxon>
        <taxon>Streptophyta</taxon>
        <taxon>Embryophyta</taxon>
        <taxon>Tracheophyta</taxon>
        <taxon>Spermatophyta</taxon>
        <taxon>Magnoliopsida</taxon>
        <taxon>eudicotyledons</taxon>
        <taxon>Gunneridae</taxon>
        <taxon>Pentapetalae</taxon>
        <taxon>rosids</taxon>
        <taxon>Vitales</taxon>
        <taxon>Vitaceae</taxon>
        <taxon>Viteae</taxon>
        <taxon>Vitis</taxon>
    </lineage>
</organism>
<evidence type="ECO:0000256" key="5">
    <source>
        <dbReference type="ARBA" id="ARBA00022729"/>
    </source>
</evidence>
<feature type="transmembrane region" description="Helical" evidence="13">
    <location>
        <begin position="66"/>
        <end position="85"/>
    </location>
</feature>
<keyword evidence="3" id="KW-0808">Transferase</keyword>
<keyword evidence="6 12" id="KW-0547">Nucleotide-binding</keyword>
<dbReference type="AlphaFoldDB" id="A0A438DED2"/>
<dbReference type="InterPro" id="IPR045874">
    <property type="entry name" value="LRK10/LRL21-25-like"/>
</dbReference>
<comment type="subcellular location">
    <subcellularLocation>
        <location evidence="1">Membrane</location>
        <topology evidence="1">Single-pass type I membrane protein</topology>
    </subcellularLocation>
</comment>
<feature type="domain" description="Protein kinase" evidence="14">
    <location>
        <begin position="457"/>
        <end position="734"/>
    </location>
</feature>
<proteinExistence type="predicted"/>
<evidence type="ECO:0000256" key="3">
    <source>
        <dbReference type="ARBA" id="ARBA00022679"/>
    </source>
</evidence>
<evidence type="ECO:0000256" key="7">
    <source>
        <dbReference type="ARBA" id="ARBA00022777"/>
    </source>
</evidence>
<dbReference type="PANTHER" id="PTHR27009">
    <property type="entry name" value="RUST RESISTANCE KINASE LR10-RELATED"/>
    <property type="match status" value="1"/>
</dbReference>